<sequence>MDGKSFDVIADNIDKLRSIFPETFSEGKVDFRKLRDVLGDLVISNKEHYELAWAGKSESRSSIQQPTTSTLLPVRNNSVNYDNSQNIFIEGDNLEALKILQKSYFGKVKAIYIDPPYNTGNDSFLYPDNFSEFQSDYNKRSGWASDSGTLEKDTLWQKNTRESGRFHSSWLSMMYPRLYLAKNMLSQDGVIFISIDDNEQSNLKLLMDEIFGEENFIVQIIWRKRSSPPNDKIIGANHDYILAYARNITECKLNLRERTVEQLNRYQNPDNHPKGAWTSGDLMANVKGGRYTASLHFGIVNPNTGDEHYPSNNGNWRFNKEKIQSLINNNEIYFGEDNKGRPKLKRFLKDVKEGVTYPTIWDFVPLNSDGTAEISDILGNMNIFDTPKPRRLIKELIKLGTDDGDLIMDFFAGSCTTAHAVLELNAETNGNRKFIVVQLAEQIGENTEAYRNGYHTIAEIGRERIKRTIRKLDPDELLLSPHGFRYYRIAPSNFKVWRADIETDAELLSQLELFLNAENSDAMEENMLVELILKSGRLLTTEVRKIDVDAVFFFHLTEANICICLKAFNDDIREKIYQLRPQQVVVLNSLFHSDELLTNTKLEFSEAKINFTLI</sequence>
<dbReference type="RefSeq" id="WP_142531402.1">
    <property type="nucleotide sequence ID" value="NZ_CBCSJO010000005.1"/>
</dbReference>
<accession>A0A521FVW3</accession>
<keyword evidence="5" id="KW-0949">S-adenosyl-L-methionine</keyword>
<dbReference type="GO" id="GO:0009007">
    <property type="term" value="F:site-specific DNA-methyltransferase (adenine-specific) activity"/>
    <property type="evidence" value="ECO:0007669"/>
    <property type="project" value="UniProtKB-EC"/>
</dbReference>
<dbReference type="Proteomes" id="UP000320300">
    <property type="component" value="Unassembled WGS sequence"/>
</dbReference>
<dbReference type="PIRSF" id="PIRSF015855">
    <property type="entry name" value="TypeIII_Mtase_mKpnI"/>
    <property type="match status" value="1"/>
</dbReference>
<keyword evidence="4 8" id="KW-0808">Transferase</keyword>
<dbReference type="InterPro" id="IPR002295">
    <property type="entry name" value="N4/N6-MTase_EcoPI_Mod-like"/>
</dbReference>
<evidence type="ECO:0000259" key="7">
    <source>
        <dbReference type="Pfam" id="PF01555"/>
    </source>
</evidence>
<name>A0A521FVW3_9SPHI</name>
<dbReference type="Pfam" id="PF01555">
    <property type="entry name" value="N6_N4_Mtase"/>
    <property type="match status" value="1"/>
</dbReference>
<dbReference type="EC" id="2.1.1.72" evidence="2"/>
<comment type="similarity">
    <text evidence="1">Belongs to the N(4)/N(6)-methyltransferase family.</text>
</comment>
<dbReference type="InterPro" id="IPR029063">
    <property type="entry name" value="SAM-dependent_MTases_sf"/>
</dbReference>
<evidence type="ECO:0000256" key="5">
    <source>
        <dbReference type="ARBA" id="ARBA00022691"/>
    </source>
</evidence>
<dbReference type="GO" id="GO:0003677">
    <property type="term" value="F:DNA binding"/>
    <property type="evidence" value="ECO:0007669"/>
    <property type="project" value="InterPro"/>
</dbReference>
<evidence type="ECO:0000256" key="3">
    <source>
        <dbReference type="ARBA" id="ARBA00022603"/>
    </source>
</evidence>
<dbReference type="PROSITE" id="PS00092">
    <property type="entry name" value="N6_MTASE"/>
    <property type="match status" value="1"/>
</dbReference>
<dbReference type="EMBL" id="FXTN01000028">
    <property type="protein sequence ID" value="SMO99861.1"/>
    <property type="molecule type" value="Genomic_DNA"/>
</dbReference>
<evidence type="ECO:0000256" key="1">
    <source>
        <dbReference type="ARBA" id="ARBA00006594"/>
    </source>
</evidence>
<dbReference type="InterPro" id="IPR002052">
    <property type="entry name" value="DNA_methylase_N6_adenine_CS"/>
</dbReference>
<dbReference type="InterPro" id="IPR002941">
    <property type="entry name" value="DNA_methylase_N4/N6"/>
</dbReference>
<gene>
    <name evidence="8" type="ORF">SAMN06265348_1283</name>
</gene>
<evidence type="ECO:0000313" key="9">
    <source>
        <dbReference type="Proteomes" id="UP000320300"/>
    </source>
</evidence>
<organism evidence="8 9">
    <name type="scientific">Pedobacter westerhofensis</name>
    <dbReference type="NCBI Taxonomy" id="425512"/>
    <lineage>
        <taxon>Bacteria</taxon>
        <taxon>Pseudomonadati</taxon>
        <taxon>Bacteroidota</taxon>
        <taxon>Sphingobacteriia</taxon>
        <taxon>Sphingobacteriales</taxon>
        <taxon>Sphingobacteriaceae</taxon>
        <taxon>Pedobacter</taxon>
    </lineage>
</organism>
<feature type="domain" description="DNA methylase N-4/N-6" evidence="7">
    <location>
        <begin position="108"/>
        <end position="436"/>
    </location>
</feature>
<evidence type="ECO:0000256" key="6">
    <source>
        <dbReference type="ARBA" id="ARBA00047942"/>
    </source>
</evidence>
<dbReference type="PRINTS" id="PR00506">
    <property type="entry name" value="D21N6MTFRASE"/>
</dbReference>
<protein>
    <recommendedName>
        <fullName evidence="2">site-specific DNA-methyltransferase (adenine-specific)</fullName>
        <ecNumber evidence="2">2.1.1.72</ecNumber>
    </recommendedName>
</protein>
<dbReference type="GO" id="GO:0032259">
    <property type="term" value="P:methylation"/>
    <property type="evidence" value="ECO:0007669"/>
    <property type="project" value="UniProtKB-KW"/>
</dbReference>
<proteinExistence type="inferred from homology"/>
<dbReference type="OrthoDB" id="9800801at2"/>
<evidence type="ECO:0000313" key="8">
    <source>
        <dbReference type="EMBL" id="SMO99861.1"/>
    </source>
</evidence>
<keyword evidence="3 8" id="KW-0489">Methyltransferase</keyword>
<keyword evidence="9" id="KW-1185">Reference proteome</keyword>
<comment type="catalytic activity">
    <reaction evidence="6">
        <text>a 2'-deoxyadenosine in DNA + S-adenosyl-L-methionine = an N(6)-methyl-2'-deoxyadenosine in DNA + S-adenosyl-L-homocysteine + H(+)</text>
        <dbReference type="Rhea" id="RHEA:15197"/>
        <dbReference type="Rhea" id="RHEA-COMP:12418"/>
        <dbReference type="Rhea" id="RHEA-COMP:12419"/>
        <dbReference type="ChEBI" id="CHEBI:15378"/>
        <dbReference type="ChEBI" id="CHEBI:57856"/>
        <dbReference type="ChEBI" id="CHEBI:59789"/>
        <dbReference type="ChEBI" id="CHEBI:90615"/>
        <dbReference type="ChEBI" id="CHEBI:90616"/>
        <dbReference type="EC" id="2.1.1.72"/>
    </reaction>
</comment>
<dbReference type="GO" id="GO:0008170">
    <property type="term" value="F:N-methyltransferase activity"/>
    <property type="evidence" value="ECO:0007669"/>
    <property type="project" value="InterPro"/>
</dbReference>
<dbReference type="Gene3D" id="3.40.50.150">
    <property type="entry name" value="Vaccinia Virus protein VP39"/>
    <property type="match status" value="1"/>
</dbReference>
<evidence type="ECO:0000256" key="2">
    <source>
        <dbReference type="ARBA" id="ARBA00011900"/>
    </source>
</evidence>
<dbReference type="SUPFAM" id="SSF53335">
    <property type="entry name" value="S-adenosyl-L-methionine-dependent methyltransferases"/>
    <property type="match status" value="1"/>
</dbReference>
<dbReference type="AlphaFoldDB" id="A0A521FVW3"/>
<evidence type="ECO:0000256" key="4">
    <source>
        <dbReference type="ARBA" id="ARBA00022679"/>
    </source>
</evidence>
<reference evidence="8 9" key="1">
    <citation type="submission" date="2017-05" db="EMBL/GenBank/DDBJ databases">
        <authorList>
            <person name="Varghese N."/>
            <person name="Submissions S."/>
        </authorList>
    </citation>
    <scope>NUCLEOTIDE SEQUENCE [LARGE SCALE GENOMIC DNA]</scope>
    <source>
        <strain evidence="8 9">DSM 19036</strain>
    </source>
</reference>